<reference evidence="1" key="1">
    <citation type="submission" date="2019-11" db="EMBL/GenBank/DDBJ databases">
        <authorList>
            <person name="Feng L."/>
        </authorList>
    </citation>
    <scope>NUCLEOTIDE SEQUENCE</scope>
    <source>
        <strain evidence="1">BdentiumLFYP24</strain>
    </source>
</reference>
<dbReference type="EMBL" id="CACRSP010000009">
    <property type="protein sequence ID" value="VYT11591.1"/>
    <property type="molecule type" value="Genomic_DNA"/>
</dbReference>
<dbReference type="AlphaFoldDB" id="A0A6N2U5A7"/>
<gene>
    <name evidence="1" type="ORF">BDLFYP24_00138</name>
</gene>
<protein>
    <submittedName>
        <fullName evidence="1">Uncharacterized protein</fullName>
    </submittedName>
</protein>
<accession>A0A6N2U5A7</accession>
<name>A0A6N2U5A7_9BIFI</name>
<evidence type="ECO:0000313" key="1">
    <source>
        <dbReference type="EMBL" id="VYT11591.1"/>
    </source>
</evidence>
<sequence length="89" mass="9512">MGFTGLIPRIKPATIKADQRTVGASGVFPEAPTCIASLKPGLAYTVGTQRSERLMAEMMAFSELVTMEVSMPTPHTICVSSSSPIWHST</sequence>
<organism evidence="1">
    <name type="scientific">Bifidobacterium dentium</name>
    <dbReference type="NCBI Taxonomy" id="1689"/>
    <lineage>
        <taxon>Bacteria</taxon>
        <taxon>Bacillati</taxon>
        <taxon>Actinomycetota</taxon>
        <taxon>Actinomycetes</taxon>
        <taxon>Bifidobacteriales</taxon>
        <taxon>Bifidobacteriaceae</taxon>
        <taxon>Bifidobacterium</taxon>
    </lineage>
</organism>
<proteinExistence type="predicted"/>